<protein>
    <submittedName>
        <fullName evidence="3">SDR family oxidoreductase</fullName>
    </submittedName>
</protein>
<dbReference type="PANTHER" id="PTHR43477:SF1">
    <property type="entry name" value="DIHYDROANTICAPSIN 7-DEHYDROGENASE"/>
    <property type="match status" value="1"/>
</dbReference>
<dbReference type="InterPro" id="IPR051122">
    <property type="entry name" value="SDR_DHRS6-like"/>
</dbReference>
<gene>
    <name evidence="3" type="ORF">AB1471_15240</name>
</gene>
<dbReference type="PANTHER" id="PTHR43477">
    <property type="entry name" value="DIHYDROANTICAPSIN 7-DEHYDROGENASE"/>
    <property type="match status" value="1"/>
</dbReference>
<evidence type="ECO:0000313" key="3">
    <source>
        <dbReference type="EMBL" id="MEW9503132.1"/>
    </source>
</evidence>
<comment type="similarity">
    <text evidence="1">Belongs to the short-chain dehydrogenases/reductases (SDR) family.</text>
</comment>
<reference evidence="3 4" key="1">
    <citation type="journal article" date="1979" name="Int. J. Syst. Evol. Microbiol.">
        <title>Bacillus globisporus subsp. marinus subsp. nov.</title>
        <authorList>
            <person name="Liu H."/>
        </authorList>
    </citation>
    <scope>NUCLEOTIDE SEQUENCE [LARGE SCALE GENOMIC DNA]</scope>
    <source>
        <strain evidence="3 4">DSM 1297</strain>
    </source>
</reference>
<dbReference type="PRINTS" id="PR00080">
    <property type="entry name" value="SDRFAMILY"/>
</dbReference>
<sequence>MSDSQVVIVTGAANGIGLEVSKAYLICGDRVIMVDIKKEKLLEEVGILKKSGFDVYAKICDVGSLSDVKKMMTEIMDEAGKIDVLINNAGQSAFKSIWDVTEDDWLSIISSNLSSVFFCSREAAQYMNGGSIVNMCSTRATMSESDTEAYATSKGGIHALTHSLAVTLSERNITVNAISPGWIATENYDELREVDHQQHLSNRVGKPSDIARACLFLTDPLNTFITGENLVVDGGMTRKMIYEP</sequence>
<dbReference type="Gene3D" id="3.40.50.720">
    <property type="entry name" value="NAD(P)-binding Rossmann-like Domain"/>
    <property type="match status" value="1"/>
</dbReference>
<keyword evidence="2" id="KW-0560">Oxidoreductase</keyword>
<dbReference type="InterPro" id="IPR020904">
    <property type="entry name" value="Sc_DH/Rdtase_CS"/>
</dbReference>
<comment type="caution">
    <text evidence="3">The sequence shown here is derived from an EMBL/GenBank/DDBJ whole genome shotgun (WGS) entry which is preliminary data.</text>
</comment>
<dbReference type="Proteomes" id="UP001556040">
    <property type="component" value="Unassembled WGS sequence"/>
</dbReference>
<evidence type="ECO:0000256" key="2">
    <source>
        <dbReference type="ARBA" id="ARBA00023002"/>
    </source>
</evidence>
<proteinExistence type="inferred from homology"/>
<keyword evidence="4" id="KW-1185">Reference proteome</keyword>
<accession>A0ABV3Q715</accession>
<dbReference type="EMBL" id="JBFMIA010000024">
    <property type="protein sequence ID" value="MEW9503132.1"/>
    <property type="molecule type" value="Genomic_DNA"/>
</dbReference>
<dbReference type="InterPro" id="IPR036291">
    <property type="entry name" value="NAD(P)-bd_dom_sf"/>
</dbReference>
<evidence type="ECO:0000313" key="4">
    <source>
        <dbReference type="Proteomes" id="UP001556040"/>
    </source>
</evidence>
<dbReference type="InterPro" id="IPR002347">
    <property type="entry name" value="SDR_fam"/>
</dbReference>
<dbReference type="SUPFAM" id="SSF51735">
    <property type="entry name" value="NAD(P)-binding Rossmann-fold domains"/>
    <property type="match status" value="1"/>
</dbReference>
<dbReference type="PRINTS" id="PR00081">
    <property type="entry name" value="GDHRDH"/>
</dbReference>
<name>A0ABV3Q715_9BACL</name>
<dbReference type="PROSITE" id="PS00061">
    <property type="entry name" value="ADH_SHORT"/>
    <property type="match status" value="1"/>
</dbReference>
<organism evidence="3 4">
    <name type="scientific">Jeotgalibacillus marinus</name>
    <dbReference type="NCBI Taxonomy" id="86667"/>
    <lineage>
        <taxon>Bacteria</taxon>
        <taxon>Bacillati</taxon>
        <taxon>Bacillota</taxon>
        <taxon>Bacilli</taxon>
        <taxon>Bacillales</taxon>
        <taxon>Caryophanaceae</taxon>
        <taxon>Jeotgalibacillus</taxon>
    </lineage>
</organism>
<dbReference type="RefSeq" id="WP_367780620.1">
    <property type="nucleotide sequence ID" value="NZ_JBFMIA010000024.1"/>
</dbReference>
<dbReference type="Pfam" id="PF13561">
    <property type="entry name" value="adh_short_C2"/>
    <property type="match status" value="1"/>
</dbReference>
<evidence type="ECO:0000256" key="1">
    <source>
        <dbReference type="ARBA" id="ARBA00006484"/>
    </source>
</evidence>